<sequence>MSAEDEVAAACCGLCCLCSYAGLNTWCNQSALGGRGGRGVAGCCGSCCNKSFNEDSMDKWDKDRAELRQAEPKATEPMTIPSASAAPASEGEKEKTTPPEAAK</sequence>
<evidence type="ECO:0000313" key="3">
    <source>
        <dbReference type="Proteomes" id="UP001221142"/>
    </source>
</evidence>
<evidence type="ECO:0000313" key="2">
    <source>
        <dbReference type="EMBL" id="KAJ7628453.1"/>
    </source>
</evidence>
<feature type="compositionally biased region" description="Basic and acidic residues" evidence="1">
    <location>
        <begin position="90"/>
        <end position="103"/>
    </location>
</feature>
<dbReference type="EMBL" id="JARKIF010000010">
    <property type="protein sequence ID" value="KAJ7628453.1"/>
    <property type="molecule type" value="Genomic_DNA"/>
</dbReference>
<keyword evidence="3" id="KW-1185">Reference proteome</keyword>
<name>A0AAD7BRI0_9AGAR</name>
<protein>
    <submittedName>
        <fullName evidence="2">Uncharacterized protein</fullName>
    </submittedName>
</protein>
<dbReference type="AlphaFoldDB" id="A0AAD7BRI0"/>
<reference evidence="2" key="1">
    <citation type="submission" date="2023-03" db="EMBL/GenBank/DDBJ databases">
        <title>Massive genome expansion in bonnet fungi (Mycena s.s.) driven by repeated elements and novel gene families across ecological guilds.</title>
        <authorList>
            <consortium name="Lawrence Berkeley National Laboratory"/>
            <person name="Harder C.B."/>
            <person name="Miyauchi S."/>
            <person name="Viragh M."/>
            <person name="Kuo A."/>
            <person name="Thoen E."/>
            <person name="Andreopoulos B."/>
            <person name="Lu D."/>
            <person name="Skrede I."/>
            <person name="Drula E."/>
            <person name="Henrissat B."/>
            <person name="Morin E."/>
            <person name="Kohler A."/>
            <person name="Barry K."/>
            <person name="LaButti K."/>
            <person name="Morin E."/>
            <person name="Salamov A."/>
            <person name="Lipzen A."/>
            <person name="Mereny Z."/>
            <person name="Hegedus B."/>
            <person name="Baldrian P."/>
            <person name="Stursova M."/>
            <person name="Weitz H."/>
            <person name="Taylor A."/>
            <person name="Grigoriev I.V."/>
            <person name="Nagy L.G."/>
            <person name="Martin F."/>
            <person name="Kauserud H."/>
        </authorList>
    </citation>
    <scope>NUCLEOTIDE SEQUENCE</scope>
    <source>
        <strain evidence="2">9284</strain>
    </source>
</reference>
<feature type="region of interest" description="Disordered" evidence="1">
    <location>
        <begin position="62"/>
        <end position="103"/>
    </location>
</feature>
<accession>A0AAD7BRI0</accession>
<comment type="caution">
    <text evidence="2">The sequence shown here is derived from an EMBL/GenBank/DDBJ whole genome shotgun (WGS) entry which is preliminary data.</text>
</comment>
<proteinExistence type="predicted"/>
<gene>
    <name evidence="2" type="ORF">FB45DRAFT_1004060</name>
</gene>
<evidence type="ECO:0000256" key="1">
    <source>
        <dbReference type="SAM" id="MobiDB-lite"/>
    </source>
</evidence>
<organism evidence="2 3">
    <name type="scientific">Roridomyces roridus</name>
    <dbReference type="NCBI Taxonomy" id="1738132"/>
    <lineage>
        <taxon>Eukaryota</taxon>
        <taxon>Fungi</taxon>
        <taxon>Dikarya</taxon>
        <taxon>Basidiomycota</taxon>
        <taxon>Agaricomycotina</taxon>
        <taxon>Agaricomycetes</taxon>
        <taxon>Agaricomycetidae</taxon>
        <taxon>Agaricales</taxon>
        <taxon>Marasmiineae</taxon>
        <taxon>Mycenaceae</taxon>
        <taxon>Roridomyces</taxon>
    </lineage>
</organism>
<feature type="compositionally biased region" description="Basic and acidic residues" evidence="1">
    <location>
        <begin position="62"/>
        <end position="74"/>
    </location>
</feature>
<dbReference type="Proteomes" id="UP001221142">
    <property type="component" value="Unassembled WGS sequence"/>
</dbReference>